<name>A0ACC2JN37_9PEZI</name>
<dbReference type="EMBL" id="JAPUUL010000925">
    <property type="protein sequence ID" value="KAJ8128898.1"/>
    <property type="molecule type" value="Genomic_DNA"/>
</dbReference>
<organism evidence="1 2">
    <name type="scientific">Lasiodiplodia mahajangana</name>
    <dbReference type="NCBI Taxonomy" id="1108764"/>
    <lineage>
        <taxon>Eukaryota</taxon>
        <taxon>Fungi</taxon>
        <taxon>Dikarya</taxon>
        <taxon>Ascomycota</taxon>
        <taxon>Pezizomycotina</taxon>
        <taxon>Dothideomycetes</taxon>
        <taxon>Dothideomycetes incertae sedis</taxon>
        <taxon>Botryosphaeriales</taxon>
        <taxon>Botryosphaeriaceae</taxon>
        <taxon>Lasiodiplodia</taxon>
    </lineage>
</organism>
<comment type="caution">
    <text evidence="1">The sequence shown here is derived from an EMBL/GenBank/DDBJ whole genome shotgun (WGS) entry which is preliminary data.</text>
</comment>
<keyword evidence="2" id="KW-1185">Reference proteome</keyword>
<sequence length="600" mass="68878">MTILPDPYKILGVSKDAQITEIRAAHRKLVLKCHPDKIQDPAQKAEKQIEFQQVQQAYELLSNETERDKYDQKAEIYELIRERERAKAAAAATARATPSTPREPPLYYHVKEASPRSTTFGKSSPYGRTPPRSWEDTTARAFGEETRRHARKTASYEREKPSKRDEERRSKRKEEEEKAREREAREAREMKEAKEARKAKERKEEKERIARELERERRKEEKKAQSDREKERGKERKAATAEKHRSKQTVIEEDSDSSPSSDYEEDVVFEPKPKTERKKSSSGRKPEDIDHTPTSDRTRKLSGAMEGALEYLARSGTTLSTSYRSKTFAERSMSFNTPMVPTPPPATAGPFTPPAPPPPPQVEEPEEMSEEEMIRRSRAQPTPRRMSHDTPRSSRDKAPGHKKSSSSRDHQPIIVEAGSPPTRTMPSLSRAHTDSYARAMPIPLHRSETWNAPTERERERHERSRSRPSPLYADDEGSDDGRDRRHRRSRRNLSPEPVSQVRYTVDSGKSIPIRPKQYHDQAPRGSYSSSKKGASAYVVPNSSARLHRANTSYTRDYYEQRPQHFSVSGVKYSQQFNERDIAYSDLPYGGASYPSDVYAS</sequence>
<reference evidence="1" key="1">
    <citation type="submission" date="2022-12" db="EMBL/GenBank/DDBJ databases">
        <title>Genome Sequence of Lasiodiplodia mahajangana.</title>
        <authorList>
            <person name="Buettner E."/>
        </authorList>
    </citation>
    <scope>NUCLEOTIDE SEQUENCE</scope>
    <source>
        <strain evidence="1">VT137</strain>
    </source>
</reference>
<accession>A0ACC2JN37</accession>
<protein>
    <submittedName>
        <fullName evidence="1">Uncharacterized protein</fullName>
    </submittedName>
</protein>
<proteinExistence type="predicted"/>
<gene>
    <name evidence="1" type="ORF">O1611_g4735</name>
</gene>
<evidence type="ECO:0000313" key="1">
    <source>
        <dbReference type="EMBL" id="KAJ8128898.1"/>
    </source>
</evidence>
<dbReference type="Proteomes" id="UP001153332">
    <property type="component" value="Unassembled WGS sequence"/>
</dbReference>
<evidence type="ECO:0000313" key="2">
    <source>
        <dbReference type="Proteomes" id="UP001153332"/>
    </source>
</evidence>